<feature type="compositionally biased region" description="Acidic residues" evidence="1">
    <location>
        <begin position="680"/>
        <end position="689"/>
    </location>
</feature>
<keyword evidence="2" id="KW-1133">Transmembrane helix</keyword>
<feature type="compositionally biased region" description="Low complexity" evidence="1">
    <location>
        <begin position="550"/>
        <end position="559"/>
    </location>
</feature>
<feature type="compositionally biased region" description="Acidic residues" evidence="1">
    <location>
        <begin position="624"/>
        <end position="633"/>
    </location>
</feature>
<feature type="region of interest" description="Disordered" evidence="1">
    <location>
        <begin position="525"/>
        <end position="1181"/>
    </location>
</feature>
<feature type="transmembrane region" description="Helical" evidence="2">
    <location>
        <begin position="161"/>
        <end position="180"/>
    </location>
</feature>
<keyword evidence="3" id="KW-0732">Signal</keyword>
<accession>S8GP38</accession>
<feature type="compositionally biased region" description="Acidic residues" evidence="1">
    <location>
        <begin position="1169"/>
        <end position="1181"/>
    </location>
</feature>
<feature type="region of interest" description="Disordered" evidence="1">
    <location>
        <begin position="124"/>
        <end position="148"/>
    </location>
</feature>
<evidence type="ECO:0008006" key="6">
    <source>
        <dbReference type="Google" id="ProtNLM"/>
    </source>
</evidence>
<feature type="region of interest" description="Disordered" evidence="1">
    <location>
        <begin position="48"/>
        <end position="80"/>
    </location>
</feature>
<evidence type="ECO:0000256" key="1">
    <source>
        <dbReference type="SAM" id="MobiDB-lite"/>
    </source>
</evidence>
<dbReference type="RefSeq" id="XP_018637446.1">
    <property type="nucleotide sequence ID" value="XM_018779162.1"/>
</dbReference>
<keyword evidence="2" id="KW-0472">Membrane</keyword>
<reference evidence="4" key="1">
    <citation type="submission" date="2013-04" db="EMBL/GenBank/DDBJ databases">
        <authorList>
            <person name="Sibley D."/>
            <person name="Venepally P."/>
            <person name="Karamycheva S."/>
            <person name="Hadjithomas M."/>
            <person name="Khan A."/>
            <person name="Brunk B."/>
            <person name="Roos D."/>
            <person name="Caler E."/>
            <person name="Lorenzi H."/>
        </authorList>
    </citation>
    <scope>NUCLEOTIDE SEQUENCE [LARGE SCALE GENOMIC DNA]</scope>
    <source>
        <strain evidence="4">ME49</strain>
    </source>
</reference>
<evidence type="ECO:0000313" key="4">
    <source>
        <dbReference type="EMBL" id="EPT30314.1"/>
    </source>
</evidence>
<sequence length="1181" mass="126359">MMLLRLLILLLAVAATHWVTGNALYESALAQESPAVPVRALAAVEVTEEVSESTQDDADEESEPIFEAATSSSRSRVQERTRKNRKGAIALASVLAAVSILAFTATTLGYQMLYETESDAETEASTTAAAGASAATTKKTREAPTEVDDDARRARLLKKRLILTGAAITAAALLVAYQRLGARDTLTDDFSGTGKQGELLASFTSPGGPGTPESGVDMSGSQTVGPLADTRVAEHWQNVVLHALQEVKKLRNAAALVAGLSVVFYGLRRLARGDQRPRNENEIQSLLQQLEVATGGMLMAGNKLNYLKLVDVAGVVRDAAEEAGEDLLRYVVDQEIEEAERRVREVVDLWKKDAEKDATAFFSKLTELEAKLSTYRVQAAELEAARKPAEEILVATAETLQTTLKEAAGHASENLGLALSSVHSAVRSGLPVTSQDAVRILESKSILALVGGVLEDMKSMVEQLGSDVKPKADAHPRTLPLPAEQLIDPSSLTKAALEQPLAREFEYEGPGEPQESTLPLQHGVEQLPMPEGHPPPLSQEEEYGPPPQQPEIEYQPQPGLFEDGAYFFEDGGEQPATPEQQSPPQPLQEEMQVSEEGESPEVPQQATPTAPEATEEGLPGDATFSDEEEELELPEEHPVPQPGQGLMQVSEEGESPEVPQQATPTAPEATEEGLPGDATFSDEEEELELPEEHPVPQPGQGLMQVSEEGESPEVPQQGTPTAPEATEEGLPGDATFSDEEEEPPTPEQQPAVQSLQEEMQVSEEGESTEVPQQGTPTAPEATEEGLPGDATFSDEEDELESPEEHPVPQPGQGLMQVSEEGESPEVPQQGTPTAPEATEEGLPGDATFSDEEEEPPTPEQQPAVQSLQEEMQVSEEGESPEVPQQATPTAPEATAEGLPGDATFSDEEEELELPEEHPVPQPGQGLMQVSEEGESPEVPQQGTRTPPEATAEGLPGDATFSDEEEEPPTPEQQPAVQSLQEEMQVSEEGESPEVPQQGTPTAPEATAEGLPGDATFSDEEEEPPTPEQQPAVQSLQEEMQVSEEGESPEVPQQGTPTAPEATAEGLPGDATFSDEEEEPPTPEQQPAVQSLQEEMQVSEEGESPEVPQQGTPTAPEATEEGLPGDATFSDEEEEPPTPEQQPAVQSLQEEMQASEEEAKVVAQPVSPPADEEEDEWGDDAF</sequence>
<dbReference type="OrthoDB" id="10607428at2759"/>
<evidence type="ECO:0000313" key="5">
    <source>
        <dbReference type="Proteomes" id="UP000001529"/>
    </source>
</evidence>
<gene>
    <name evidence="4" type="ORF">TGME49_201180</name>
</gene>
<feature type="chain" id="PRO_5004552374" description="Transmembrane protein" evidence="3">
    <location>
        <begin position="19"/>
        <end position="1181"/>
    </location>
</feature>
<feature type="compositionally biased region" description="Low complexity" evidence="1">
    <location>
        <begin position="124"/>
        <end position="137"/>
    </location>
</feature>
<dbReference type="GeneID" id="7894386"/>
<evidence type="ECO:0000256" key="2">
    <source>
        <dbReference type="SAM" id="Phobius"/>
    </source>
</evidence>
<feature type="compositionally biased region" description="Acidic residues" evidence="1">
    <location>
        <begin position="792"/>
        <end position="801"/>
    </location>
</feature>
<keyword evidence="2" id="KW-0812">Transmembrane</keyword>
<keyword evidence="5" id="KW-1185">Reference proteome</keyword>
<protein>
    <recommendedName>
        <fullName evidence="6">Transmembrane protein</fullName>
    </recommendedName>
</protein>
<dbReference type="KEGG" id="tgo:TGME49_201180"/>
<proteinExistence type="predicted"/>
<dbReference type="VEuPathDB" id="ToxoDB:TGME49_201180"/>
<organism evidence="4 5">
    <name type="scientific">Toxoplasma gondii (strain ATCC 50611 / Me49)</name>
    <dbReference type="NCBI Taxonomy" id="508771"/>
    <lineage>
        <taxon>Eukaryota</taxon>
        <taxon>Sar</taxon>
        <taxon>Alveolata</taxon>
        <taxon>Apicomplexa</taxon>
        <taxon>Conoidasida</taxon>
        <taxon>Coccidia</taxon>
        <taxon>Eucoccidiorida</taxon>
        <taxon>Eimeriorina</taxon>
        <taxon>Sarcocystidae</taxon>
        <taxon>Toxoplasma</taxon>
    </lineage>
</organism>
<name>S8GP38_TOXGM</name>
<evidence type="ECO:0000256" key="3">
    <source>
        <dbReference type="SAM" id="SignalP"/>
    </source>
</evidence>
<dbReference type="AlphaFoldDB" id="S8GP38"/>
<feature type="compositionally biased region" description="Low complexity" evidence="1">
    <location>
        <begin position="883"/>
        <end position="896"/>
    </location>
</feature>
<feature type="transmembrane region" description="Helical" evidence="2">
    <location>
        <begin position="88"/>
        <end position="110"/>
    </location>
</feature>
<dbReference type="EMBL" id="CM002041">
    <property type="protein sequence ID" value="EPT30314.1"/>
    <property type="molecule type" value="Genomic_DNA"/>
</dbReference>
<feature type="compositionally biased region" description="Acidic residues" evidence="1">
    <location>
        <begin position="904"/>
        <end position="913"/>
    </location>
</feature>
<feature type="signal peptide" evidence="3">
    <location>
        <begin position="1"/>
        <end position="18"/>
    </location>
</feature>
<dbReference type="Proteomes" id="UP000001529">
    <property type="component" value="Chromosome VIIa"/>
</dbReference>
<dbReference type="EMBL" id="KE138829">
    <property type="protein sequence ID" value="EPT30314.1"/>
    <property type="molecule type" value="Genomic_DNA"/>
</dbReference>
<feature type="compositionally biased region" description="Acidic residues" evidence="1">
    <location>
        <begin position="48"/>
        <end position="64"/>
    </location>
</feature>